<protein>
    <submittedName>
        <fullName evidence="2">Uncharacterized protein</fullName>
    </submittedName>
</protein>
<feature type="compositionally biased region" description="Low complexity" evidence="1">
    <location>
        <begin position="11"/>
        <end position="26"/>
    </location>
</feature>
<dbReference type="EMBL" id="JANCYW010000017">
    <property type="protein sequence ID" value="KAK4538305.1"/>
    <property type="molecule type" value="Genomic_DNA"/>
</dbReference>
<proteinExistence type="predicted"/>
<feature type="region of interest" description="Disordered" evidence="1">
    <location>
        <begin position="56"/>
        <end position="78"/>
    </location>
</feature>
<evidence type="ECO:0000313" key="3">
    <source>
        <dbReference type="Proteomes" id="UP001301350"/>
    </source>
</evidence>
<name>A0AAV9J1V6_CYACA</name>
<dbReference type="Proteomes" id="UP001301350">
    <property type="component" value="Unassembled WGS sequence"/>
</dbReference>
<dbReference type="AlphaFoldDB" id="A0AAV9J1V6"/>
<accession>A0AAV9J1V6</accession>
<reference evidence="2 3" key="1">
    <citation type="submission" date="2022-07" db="EMBL/GenBank/DDBJ databases">
        <title>Genome-wide signatures of adaptation to extreme environments.</title>
        <authorList>
            <person name="Cho C.H."/>
            <person name="Yoon H.S."/>
        </authorList>
    </citation>
    <scope>NUCLEOTIDE SEQUENCE [LARGE SCALE GENOMIC DNA]</scope>
    <source>
        <strain evidence="2 3">DBV 063 E5</strain>
    </source>
</reference>
<organism evidence="2 3">
    <name type="scientific">Cyanidium caldarium</name>
    <name type="common">Red alga</name>
    <dbReference type="NCBI Taxonomy" id="2771"/>
    <lineage>
        <taxon>Eukaryota</taxon>
        <taxon>Rhodophyta</taxon>
        <taxon>Bangiophyceae</taxon>
        <taxon>Cyanidiales</taxon>
        <taxon>Cyanidiaceae</taxon>
        <taxon>Cyanidium</taxon>
    </lineage>
</organism>
<evidence type="ECO:0000256" key="1">
    <source>
        <dbReference type="SAM" id="MobiDB-lite"/>
    </source>
</evidence>
<gene>
    <name evidence="2" type="ORF">CDCA_CDCA17G4330</name>
</gene>
<keyword evidence="3" id="KW-1185">Reference proteome</keyword>
<comment type="caution">
    <text evidence="2">The sequence shown here is derived from an EMBL/GenBank/DDBJ whole genome shotgun (WGS) entry which is preliminary data.</text>
</comment>
<sequence length="168" mass="18249">MMGFVNGPGCPSRSTSSTRTPHPAAACSRAPNAVASLRMRCRRDLKAEKRVRNSDFARKHRKRPVRRTGFVRPTPAAAAAAATARAEQAEKDEELMRLLFPLTGPPGFFTDRMEREEQQIARMNRMRGGPGGRSFVSRGAAAARAVKPSSEIAGNNHGGDNSDNSETE</sequence>
<evidence type="ECO:0000313" key="2">
    <source>
        <dbReference type="EMBL" id="KAK4538305.1"/>
    </source>
</evidence>
<feature type="region of interest" description="Disordered" evidence="1">
    <location>
        <begin position="1"/>
        <end position="29"/>
    </location>
</feature>
<feature type="region of interest" description="Disordered" evidence="1">
    <location>
        <begin position="125"/>
        <end position="168"/>
    </location>
</feature>